<reference evidence="1 2" key="1">
    <citation type="journal article" date="2021" name="Front. Genet.">
        <title>Chromosome-Level Genome Assembly Reveals Significant Gene Expansion in the Toll and IMD Signaling Pathways of Dendrolimus kikuchii.</title>
        <authorList>
            <person name="Zhou J."/>
            <person name="Wu P."/>
            <person name="Xiong Z."/>
            <person name="Liu N."/>
            <person name="Zhao N."/>
            <person name="Ji M."/>
            <person name="Qiu Y."/>
            <person name="Yang B."/>
        </authorList>
    </citation>
    <scope>NUCLEOTIDE SEQUENCE [LARGE SCALE GENOMIC DNA]</scope>
    <source>
        <strain evidence="1">Ann1</strain>
    </source>
</reference>
<sequence>MQSINPHPILKFNPDTLVTLRRQYNYEKPGEMDAAIDVLEDWIKKQEHFTKKEYPREYLERAIILLKGSVERAKLQIERICTMRTLMSKFFEIDMKYLEEYKDKFTLVMLPKMTKDHIRVFTNKMLCPSSELNQQIFFAFYMLGVLQWEHLKRNDYCDGVTFCLDYRGINFIEFMAGINLVDTHHIATIAVEGFCLRIKGIHILTESNSVNLLVALCRQIFSKKVADRVRVHKSLDSLYEVVPREMLPSDLGGDEDSSLKLRDEWFKLLKEKDNFNYLKEMCNARTNEALRQSGKFNEEYMGMAGSFRSLNVD</sequence>
<keyword evidence="2" id="KW-1185">Reference proteome</keyword>
<proteinExistence type="predicted"/>
<accession>A0ACC1CNF2</accession>
<gene>
    <name evidence="1" type="ORF">K1T71_011309</name>
</gene>
<evidence type="ECO:0000313" key="2">
    <source>
        <dbReference type="Proteomes" id="UP000824533"/>
    </source>
</evidence>
<dbReference type="EMBL" id="CM034406">
    <property type="protein sequence ID" value="KAJ0173133.1"/>
    <property type="molecule type" value="Genomic_DNA"/>
</dbReference>
<organism evidence="1 2">
    <name type="scientific">Dendrolimus kikuchii</name>
    <dbReference type="NCBI Taxonomy" id="765133"/>
    <lineage>
        <taxon>Eukaryota</taxon>
        <taxon>Metazoa</taxon>
        <taxon>Ecdysozoa</taxon>
        <taxon>Arthropoda</taxon>
        <taxon>Hexapoda</taxon>
        <taxon>Insecta</taxon>
        <taxon>Pterygota</taxon>
        <taxon>Neoptera</taxon>
        <taxon>Endopterygota</taxon>
        <taxon>Lepidoptera</taxon>
        <taxon>Glossata</taxon>
        <taxon>Ditrysia</taxon>
        <taxon>Bombycoidea</taxon>
        <taxon>Lasiocampidae</taxon>
        <taxon>Dendrolimus</taxon>
    </lineage>
</organism>
<comment type="caution">
    <text evidence="1">The sequence shown here is derived from an EMBL/GenBank/DDBJ whole genome shotgun (WGS) entry which is preliminary data.</text>
</comment>
<name>A0ACC1CNF2_9NEOP</name>
<evidence type="ECO:0000313" key="1">
    <source>
        <dbReference type="EMBL" id="KAJ0173133.1"/>
    </source>
</evidence>
<protein>
    <submittedName>
        <fullName evidence="1">Uncharacterized protein</fullName>
    </submittedName>
</protein>
<dbReference type="Proteomes" id="UP000824533">
    <property type="component" value="Linkage Group LG20"/>
</dbReference>